<evidence type="ECO:0000313" key="7">
    <source>
        <dbReference type="EMBL" id="JAT23734.1"/>
    </source>
</evidence>
<evidence type="ECO:0000256" key="2">
    <source>
        <dbReference type="ARBA" id="ARBA00012120"/>
    </source>
</evidence>
<dbReference type="InterPro" id="IPR016064">
    <property type="entry name" value="NAD/diacylglycerol_kinase_sf"/>
</dbReference>
<evidence type="ECO:0000256" key="1">
    <source>
        <dbReference type="ARBA" id="ARBA00010995"/>
    </source>
</evidence>
<evidence type="ECO:0000256" key="4">
    <source>
        <dbReference type="ARBA" id="ARBA00022777"/>
    </source>
</evidence>
<dbReference type="GO" id="GO:0005739">
    <property type="term" value="C:mitochondrion"/>
    <property type="evidence" value="ECO:0007669"/>
    <property type="project" value="TreeGrafter"/>
</dbReference>
<keyword evidence="5" id="KW-0521">NADP</keyword>
<evidence type="ECO:0000256" key="5">
    <source>
        <dbReference type="ARBA" id="ARBA00022857"/>
    </source>
</evidence>
<sequence length="395" mass="44682">MWTILFKRNKKILERVLGRQIVTAAPVHLDRALVLSKMTRYEVEKYCHHHLTEAELEKLIRSRGSNFESLIEHHQRHKDYERYVLETFKSLGIETKLQNRLDYSDSWIESCDAVFPVGGDGTFLLAASRVRQNTKPVIGFNSDPHHSEGFLCLPKNYSTRVKDVIQQLQEGSFSWMFRTRIRVSLRCKYSEPPIELSDKKILGTHRTKLNLGVKNMSSAASPRPLSPLQPALALNEVFVGESLSAQVSYMEMRLQPRGEVTKVKSSGLCVSTGTGSTSWHLSMNRITSHGVQEILRCAGVPAADYNIIADKYNHSLLFDPEEAQMCYTIRDLISAGVWPSPPGLPPRAFAQALWIRSRCRDARLVVDGGTSFTFNDGAEALFELYPEDTLRTVVL</sequence>
<dbReference type="AlphaFoldDB" id="A0A1B6LJF1"/>
<dbReference type="GO" id="GO:0019674">
    <property type="term" value="P:NAD+ metabolic process"/>
    <property type="evidence" value="ECO:0007669"/>
    <property type="project" value="InterPro"/>
</dbReference>
<dbReference type="GO" id="GO:0003951">
    <property type="term" value="F:NAD+ kinase activity"/>
    <property type="evidence" value="ECO:0007669"/>
    <property type="project" value="UniProtKB-EC"/>
</dbReference>
<proteinExistence type="inferred from homology"/>
<keyword evidence="4" id="KW-0418">Kinase</keyword>
<dbReference type="EC" id="2.7.1.23" evidence="2"/>
<dbReference type="EMBL" id="GEBQ01016243">
    <property type="protein sequence ID" value="JAT23734.1"/>
    <property type="molecule type" value="Transcribed_RNA"/>
</dbReference>
<dbReference type="InterPro" id="IPR017438">
    <property type="entry name" value="ATP-NAD_kinase_N"/>
</dbReference>
<evidence type="ECO:0000256" key="3">
    <source>
        <dbReference type="ARBA" id="ARBA00022679"/>
    </source>
</evidence>
<protein>
    <recommendedName>
        <fullName evidence="2">NAD(+) kinase</fullName>
        <ecNumber evidence="2">2.7.1.23</ecNumber>
    </recommendedName>
</protein>
<gene>
    <name evidence="7" type="ORF">g.6400</name>
</gene>
<name>A0A1B6LJF1_9HEMI</name>
<organism evidence="7">
    <name type="scientific">Graphocephala atropunctata</name>
    <dbReference type="NCBI Taxonomy" id="36148"/>
    <lineage>
        <taxon>Eukaryota</taxon>
        <taxon>Metazoa</taxon>
        <taxon>Ecdysozoa</taxon>
        <taxon>Arthropoda</taxon>
        <taxon>Hexapoda</taxon>
        <taxon>Insecta</taxon>
        <taxon>Pterygota</taxon>
        <taxon>Neoptera</taxon>
        <taxon>Paraneoptera</taxon>
        <taxon>Hemiptera</taxon>
        <taxon>Auchenorrhyncha</taxon>
        <taxon>Membracoidea</taxon>
        <taxon>Cicadellidae</taxon>
        <taxon>Cicadellinae</taxon>
        <taxon>Cicadellini</taxon>
        <taxon>Graphocephala</taxon>
    </lineage>
</organism>
<reference evidence="7" key="1">
    <citation type="submission" date="2015-11" db="EMBL/GenBank/DDBJ databases">
        <title>De novo transcriptome assembly of four potential Pierce s Disease insect vectors from Arizona vineyards.</title>
        <authorList>
            <person name="Tassone E.E."/>
        </authorList>
    </citation>
    <scope>NUCLEOTIDE SEQUENCE</scope>
</reference>
<evidence type="ECO:0000256" key="6">
    <source>
        <dbReference type="ARBA" id="ARBA00023027"/>
    </source>
</evidence>
<dbReference type="Gene3D" id="3.40.50.10330">
    <property type="entry name" value="Probable inorganic polyphosphate/atp-NAD kinase, domain 1"/>
    <property type="match status" value="1"/>
</dbReference>
<dbReference type="PANTHER" id="PTHR13158">
    <property type="match status" value="1"/>
</dbReference>
<accession>A0A1B6LJF1</accession>
<keyword evidence="6" id="KW-0520">NAD</keyword>
<dbReference type="PANTHER" id="PTHR13158:SF5">
    <property type="entry name" value="NAD KINASE 2, MITOCHONDRIAL"/>
    <property type="match status" value="1"/>
</dbReference>
<comment type="similarity">
    <text evidence="1">Belongs to the NAD kinase family.</text>
</comment>
<dbReference type="InterPro" id="IPR002504">
    <property type="entry name" value="NADK"/>
</dbReference>
<dbReference type="GO" id="GO:0006741">
    <property type="term" value="P:NADP+ biosynthetic process"/>
    <property type="evidence" value="ECO:0007669"/>
    <property type="project" value="InterPro"/>
</dbReference>
<dbReference type="SUPFAM" id="SSF111331">
    <property type="entry name" value="NAD kinase/diacylglycerol kinase-like"/>
    <property type="match status" value="1"/>
</dbReference>
<dbReference type="InterPro" id="IPR017437">
    <property type="entry name" value="ATP-NAD_kinase_PpnK-typ_C"/>
</dbReference>
<dbReference type="Pfam" id="PF01513">
    <property type="entry name" value="NAD_kinase"/>
    <property type="match status" value="1"/>
</dbReference>
<dbReference type="Gene3D" id="2.60.200.30">
    <property type="entry name" value="Probable inorganic polyphosphate/atp-NAD kinase, domain 2"/>
    <property type="match status" value="1"/>
</dbReference>
<keyword evidence="3" id="KW-0808">Transferase</keyword>